<dbReference type="AlphaFoldDB" id="A0A835YXI9"/>
<dbReference type="SUPFAM" id="SSF56112">
    <property type="entry name" value="Protein kinase-like (PK-like)"/>
    <property type="match status" value="1"/>
</dbReference>
<dbReference type="Gene3D" id="1.10.510.10">
    <property type="entry name" value="Transferase(Phosphotransferase) domain 1"/>
    <property type="match status" value="1"/>
</dbReference>
<feature type="domain" description="Protein kinase" evidence="2">
    <location>
        <begin position="135"/>
        <end position="480"/>
    </location>
</feature>
<dbReference type="PANTHER" id="PTHR24362">
    <property type="entry name" value="SERINE/THREONINE-PROTEIN KINASE NEK"/>
    <property type="match status" value="1"/>
</dbReference>
<feature type="compositionally biased region" description="Pro residues" evidence="1">
    <location>
        <begin position="1026"/>
        <end position="1042"/>
    </location>
</feature>
<keyword evidence="4" id="KW-1185">Reference proteome</keyword>
<protein>
    <recommendedName>
        <fullName evidence="2">Protein kinase domain-containing protein</fullName>
    </recommendedName>
</protein>
<dbReference type="PANTHER" id="PTHR24362:SF309">
    <property type="entry name" value="PROTEIN KINASE DOMAIN-CONTAINING PROTEIN"/>
    <property type="match status" value="1"/>
</dbReference>
<dbReference type="OrthoDB" id="63989at2759"/>
<dbReference type="Pfam" id="PF00069">
    <property type="entry name" value="Pkinase"/>
    <property type="match status" value="1"/>
</dbReference>
<dbReference type="GO" id="GO:0005524">
    <property type="term" value="F:ATP binding"/>
    <property type="evidence" value="ECO:0007669"/>
    <property type="project" value="InterPro"/>
</dbReference>
<comment type="caution">
    <text evidence="3">The sequence shown here is derived from an EMBL/GenBank/DDBJ whole genome shotgun (WGS) entry which is preliminary data.</text>
</comment>
<dbReference type="Proteomes" id="UP000664859">
    <property type="component" value="Unassembled WGS sequence"/>
</dbReference>
<dbReference type="PROSITE" id="PS50011">
    <property type="entry name" value="PROTEIN_KINASE_DOM"/>
    <property type="match status" value="1"/>
</dbReference>
<sequence>MAGGKRLDDASSVPILETPTSLGPTSTETSPATTASVVSTRTAPRGGDVGEVLRWIRGLRFKFRDEKAKEYAKLLCARGYTSVRALEAAGSREREKFFADTRRQILQFHKEVLQRAWEKLCSPDDQSQFGIPEDFHEVTPLTTAGTSELFSAVLSHKGMKRKVMLKRRRGDCEDRQRRHEHECAVLRLLAKRQHVVDLIQGFTHETSFGRYSYILMPRCGPNLCELVRSAHVKKRGLELNDALKDLAKQVTDVVKSLHASGVIWGNVQPANFVRHADNPRRLQAIDFDTSTNMREVRPGHRTLDKMWYNASFISPQRARWTLEMSRTCPATKYEDVWALGMVLYYIMCNEEYPISVEAALAGGGLASTRSVAAGPAAAAADDDVQAFQAEYMTLATRDGLMSPEAIRLEESVRDYETVHALAMLPESVRDYETVHALAMLPPSFKPVLHTSDRIIDDAIAACLQARPGDRPHASDLRRFLDGARQPLEPKRVRRITEVLDRETGAALAAAAMAANAAEDAAGAAAAAGASPPGSSGRRRGSALSPQQQLAADACTLDTPSAAAEAVARIGYDVQRVTTVLDIMARGEDECPRKMVLVPQARALKHAAPSSWFRPTEAVQLLFLCEDCNTAPRTAYFYFNFSGYLTARHDAMDILRNFNQTSTCASPLRRLKHAAPSSWFRPTEAVQLLFLLKHAAPSSWFRPTEAVQLLFLCEDCNEVVPCGPAGRGFAVKRPAEFTSYPALLELSLRCACVAGAPVLQQDLPPDAFNLPLVVPHFKAPVDGRDLRRAYDFLLGGDARDRLREVRREVLRADALGLFELGAAAADAAAAPREGSNHIYESYHDMLDYLDETHPGWKQHMGELKRAPGHDGGVRWCCASCHPRHCRKPLAAPGLPAAVPAGGKDESEALDDSTSGAAARAAAEDEPFRAARDAAAAAAAERAAKQGFLQRQRPLLHMRTLMNALKNALHTDAYCSVWAPPRPPMCACAASRVPNIMLSTAERLMPLASRKRAATCAERAGLARPLTPRAPSPPPLPPPPPPPQVRKMCEIMLRKAAPYVVASKKAAQAAQQLGGGGGGGVKRLTADEHASAVAPNK</sequence>
<feature type="region of interest" description="Disordered" evidence="1">
    <location>
        <begin position="890"/>
        <end position="924"/>
    </location>
</feature>
<dbReference type="InterPro" id="IPR000719">
    <property type="entry name" value="Prot_kinase_dom"/>
</dbReference>
<evidence type="ECO:0000313" key="4">
    <source>
        <dbReference type="Proteomes" id="UP000664859"/>
    </source>
</evidence>
<evidence type="ECO:0000259" key="2">
    <source>
        <dbReference type="PROSITE" id="PS50011"/>
    </source>
</evidence>
<dbReference type="InterPro" id="IPR011009">
    <property type="entry name" value="Kinase-like_dom_sf"/>
</dbReference>
<gene>
    <name evidence="3" type="ORF">JKP88DRAFT_263145</name>
</gene>
<evidence type="ECO:0000313" key="3">
    <source>
        <dbReference type="EMBL" id="KAG5182548.1"/>
    </source>
</evidence>
<feature type="region of interest" description="Disordered" evidence="1">
    <location>
        <begin position="1"/>
        <end position="42"/>
    </location>
</feature>
<dbReference type="SMART" id="SM00220">
    <property type="entry name" value="S_TKc"/>
    <property type="match status" value="1"/>
</dbReference>
<proteinExistence type="predicted"/>
<feature type="region of interest" description="Disordered" evidence="1">
    <location>
        <begin position="1064"/>
        <end position="1095"/>
    </location>
</feature>
<feature type="region of interest" description="Disordered" evidence="1">
    <location>
        <begin position="1021"/>
        <end position="1044"/>
    </location>
</feature>
<dbReference type="GO" id="GO:0004672">
    <property type="term" value="F:protein kinase activity"/>
    <property type="evidence" value="ECO:0007669"/>
    <property type="project" value="InterPro"/>
</dbReference>
<feature type="compositionally biased region" description="Low complexity" evidence="1">
    <location>
        <begin position="890"/>
        <end position="900"/>
    </location>
</feature>
<reference evidence="3" key="1">
    <citation type="submission" date="2021-02" db="EMBL/GenBank/DDBJ databases">
        <title>First Annotated Genome of the Yellow-green Alga Tribonema minus.</title>
        <authorList>
            <person name="Mahan K.M."/>
        </authorList>
    </citation>
    <scope>NUCLEOTIDE SEQUENCE</scope>
    <source>
        <strain evidence="3">UTEX B ZZ1240</strain>
    </source>
</reference>
<dbReference type="EMBL" id="JAFCMP010000235">
    <property type="protein sequence ID" value="KAG5182548.1"/>
    <property type="molecule type" value="Genomic_DNA"/>
</dbReference>
<accession>A0A835YXI9</accession>
<organism evidence="3 4">
    <name type="scientific">Tribonema minus</name>
    <dbReference type="NCBI Taxonomy" id="303371"/>
    <lineage>
        <taxon>Eukaryota</taxon>
        <taxon>Sar</taxon>
        <taxon>Stramenopiles</taxon>
        <taxon>Ochrophyta</taxon>
        <taxon>PX clade</taxon>
        <taxon>Xanthophyceae</taxon>
        <taxon>Tribonematales</taxon>
        <taxon>Tribonemataceae</taxon>
        <taxon>Tribonema</taxon>
    </lineage>
</organism>
<evidence type="ECO:0000256" key="1">
    <source>
        <dbReference type="SAM" id="MobiDB-lite"/>
    </source>
</evidence>
<name>A0A835YXI9_9STRA</name>
<feature type="compositionally biased region" description="Low complexity" evidence="1">
    <location>
        <begin position="24"/>
        <end position="42"/>
    </location>
</feature>